<dbReference type="Gene3D" id="3.40.50.150">
    <property type="entry name" value="Vaccinia Virus protein VP39"/>
    <property type="match status" value="1"/>
</dbReference>
<evidence type="ECO:0000313" key="3">
    <source>
        <dbReference type="Proteomes" id="UP000094669"/>
    </source>
</evidence>
<organism evidence="2 3">
    <name type="scientific">Leptospira inadai serovar Lyme</name>
    <dbReference type="NCBI Taxonomy" id="293084"/>
    <lineage>
        <taxon>Bacteria</taxon>
        <taxon>Pseudomonadati</taxon>
        <taxon>Spirochaetota</taxon>
        <taxon>Spirochaetia</taxon>
        <taxon>Leptospirales</taxon>
        <taxon>Leptospiraceae</taxon>
        <taxon>Leptospira</taxon>
    </lineage>
</organism>
<protein>
    <recommendedName>
        <fullName evidence="1">Methyltransferase type 11 domain-containing protein</fullName>
    </recommendedName>
</protein>
<dbReference type="InterPro" id="IPR013216">
    <property type="entry name" value="Methyltransf_11"/>
</dbReference>
<dbReference type="RefSeq" id="WP_010418468.1">
    <property type="nucleotide sequence ID" value="NZ_MCRM02000005.1"/>
</dbReference>
<dbReference type="SUPFAM" id="SSF53335">
    <property type="entry name" value="S-adenosyl-L-methionine-dependent methyltransferases"/>
    <property type="match status" value="1"/>
</dbReference>
<sequence length="181" mass="20860">MKLNLGAGSDIIEGWVNHDIAQLPGISVVHDLNSRPWPWKNESVDEIKAYDVLEHLDQFLPSMEELWRILSPKGKLSISVPYYNSWCAAADPTHKRGFHELTFQFLNPDSTYCQERPYYTKARFRIMKETFVLAPFSPYFSLPGVSEILVTGKHKKKVIGLIGNYFITNLILDLRYILEKA</sequence>
<evidence type="ECO:0000313" key="2">
    <source>
        <dbReference type="EMBL" id="PNV75834.1"/>
    </source>
</evidence>
<keyword evidence="3" id="KW-1185">Reference proteome</keyword>
<dbReference type="Proteomes" id="UP000094669">
    <property type="component" value="Unassembled WGS sequence"/>
</dbReference>
<feature type="domain" description="Methyltransferase type 11" evidence="1">
    <location>
        <begin position="30"/>
        <end position="77"/>
    </location>
</feature>
<accession>A0ABX4YKN0</accession>
<proteinExistence type="predicted"/>
<evidence type="ECO:0000259" key="1">
    <source>
        <dbReference type="Pfam" id="PF08241"/>
    </source>
</evidence>
<dbReference type="Pfam" id="PF08241">
    <property type="entry name" value="Methyltransf_11"/>
    <property type="match status" value="1"/>
</dbReference>
<reference evidence="2" key="1">
    <citation type="submission" date="2018-01" db="EMBL/GenBank/DDBJ databases">
        <title>Genomic characterization of Leptospira inadai serogroup Lyme isolated from captured rat in Brazil and comparative analysis with human reference strain.</title>
        <authorList>
            <person name="Moreno L.Z."/>
            <person name="Loureiro A.P."/>
            <person name="Miraglia F."/>
            <person name="Kremer F.S."/>
            <person name="Eslabao M.R."/>
            <person name="Dellagostin O.A."/>
            <person name="Lilenbaum W."/>
            <person name="Moreno A.M."/>
        </authorList>
    </citation>
    <scope>NUCLEOTIDE SEQUENCE [LARGE SCALE GENOMIC DNA]</scope>
    <source>
        <strain evidence="2">M34/99</strain>
    </source>
</reference>
<dbReference type="InterPro" id="IPR029063">
    <property type="entry name" value="SAM-dependent_MTases_sf"/>
</dbReference>
<name>A0ABX4YKN0_9LEPT</name>
<comment type="caution">
    <text evidence="2">The sequence shown here is derived from an EMBL/GenBank/DDBJ whole genome shotgun (WGS) entry which is preliminary data.</text>
</comment>
<dbReference type="EMBL" id="MCRM02000005">
    <property type="protein sequence ID" value="PNV75834.1"/>
    <property type="molecule type" value="Genomic_DNA"/>
</dbReference>
<gene>
    <name evidence="2" type="ORF">BES34_007340</name>
</gene>